<organism evidence="2 3">
    <name type="scientific">Thalassiosira oceanica</name>
    <name type="common">Marine diatom</name>
    <dbReference type="NCBI Taxonomy" id="159749"/>
    <lineage>
        <taxon>Eukaryota</taxon>
        <taxon>Sar</taxon>
        <taxon>Stramenopiles</taxon>
        <taxon>Ochrophyta</taxon>
        <taxon>Bacillariophyta</taxon>
        <taxon>Coscinodiscophyceae</taxon>
        <taxon>Thalassiosirophycidae</taxon>
        <taxon>Thalassiosirales</taxon>
        <taxon>Thalassiosiraceae</taxon>
        <taxon>Thalassiosira</taxon>
    </lineage>
</organism>
<evidence type="ECO:0000313" key="3">
    <source>
        <dbReference type="Proteomes" id="UP000266841"/>
    </source>
</evidence>
<gene>
    <name evidence="2" type="ORF">THAOC_01315</name>
</gene>
<comment type="caution">
    <text evidence="2">The sequence shown here is derived from an EMBL/GenBank/DDBJ whole genome shotgun (WGS) entry which is preliminary data.</text>
</comment>
<proteinExistence type="predicted"/>
<reference evidence="2 3" key="1">
    <citation type="journal article" date="2012" name="Genome Biol.">
        <title>Genome and low-iron response of an oceanic diatom adapted to chronic iron limitation.</title>
        <authorList>
            <person name="Lommer M."/>
            <person name="Specht M."/>
            <person name="Roy A.S."/>
            <person name="Kraemer L."/>
            <person name="Andreson R."/>
            <person name="Gutowska M.A."/>
            <person name="Wolf J."/>
            <person name="Bergner S.V."/>
            <person name="Schilhabel M.B."/>
            <person name="Klostermeier U.C."/>
            <person name="Beiko R.G."/>
            <person name="Rosenstiel P."/>
            <person name="Hippler M."/>
            <person name="Laroche J."/>
        </authorList>
    </citation>
    <scope>NUCLEOTIDE SEQUENCE [LARGE SCALE GENOMIC DNA]</scope>
    <source>
        <strain evidence="2 3">CCMP1005</strain>
    </source>
</reference>
<accession>K0THH4</accession>
<dbReference type="Proteomes" id="UP000266841">
    <property type="component" value="Unassembled WGS sequence"/>
</dbReference>
<name>K0THH4_THAOC</name>
<evidence type="ECO:0000313" key="2">
    <source>
        <dbReference type="EMBL" id="EJK76895.1"/>
    </source>
</evidence>
<evidence type="ECO:0000256" key="1">
    <source>
        <dbReference type="SAM" id="MobiDB-lite"/>
    </source>
</evidence>
<feature type="region of interest" description="Disordered" evidence="1">
    <location>
        <begin position="77"/>
        <end position="102"/>
    </location>
</feature>
<protein>
    <submittedName>
        <fullName evidence="2">Uncharacterized protein</fullName>
    </submittedName>
</protein>
<dbReference type="AlphaFoldDB" id="K0THH4"/>
<sequence length="115" mass="13462">KVNQHKDFSDGIGSENFGYVPQLSDMFGFHFPLIISNIDEIDVDLMGWKDPNKHSQSDKHQNYDDHNLYFDVKHNDLHRERNMAPSEETDSSMKSKGSRPIFSVIKHYPPEWAKR</sequence>
<dbReference type="EMBL" id="AGNL01001574">
    <property type="protein sequence ID" value="EJK76895.1"/>
    <property type="molecule type" value="Genomic_DNA"/>
</dbReference>
<feature type="non-terminal residue" evidence="2">
    <location>
        <position position="1"/>
    </location>
</feature>
<keyword evidence="3" id="KW-1185">Reference proteome</keyword>